<organism evidence="1 2">
    <name type="scientific">Maribacter litopenaei</name>
    <dbReference type="NCBI Taxonomy" id="2976127"/>
    <lineage>
        <taxon>Bacteria</taxon>
        <taxon>Pseudomonadati</taxon>
        <taxon>Bacteroidota</taxon>
        <taxon>Flavobacteriia</taxon>
        <taxon>Flavobacteriales</taxon>
        <taxon>Flavobacteriaceae</taxon>
        <taxon>Maribacter</taxon>
    </lineage>
</organism>
<reference evidence="1" key="1">
    <citation type="submission" date="2022-09" db="EMBL/GenBank/DDBJ databases">
        <title>Maribacter litopenaei sp. nov., isolated from the intestinal tract of the Pacific White Shrimp, Litopenaeus vannamei.</title>
        <authorList>
            <person name="Kim S.Y."/>
            <person name="Hwang C.Y."/>
        </authorList>
    </citation>
    <scope>NUCLEOTIDE SEQUENCE</scope>
    <source>
        <strain evidence="1">HL-LV01</strain>
    </source>
</reference>
<dbReference type="InterPro" id="IPR008969">
    <property type="entry name" value="CarboxyPept-like_regulatory"/>
</dbReference>
<protein>
    <recommendedName>
        <fullName evidence="3">CarboxypepD_reg-like domain-containing protein</fullName>
    </recommendedName>
</protein>
<dbReference type="SUPFAM" id="SSF49464">
    <property type="entry name" value="Carboxypeptidase regulatory domain-like"/>
    <property type="match status" value="1"/>
</dbReference>
<accession>A0ABY5YAQ4</accession>
<sequence>MIPFLFVSVLGLAQNNGTPKFVLKGLVESQNFHEPIQGVSVSTSSGQFTYTNGAGEFRISVSIGERLILEHPSFETVRHQVTSRDDIKLQVVEESKKDNALSRSSMSEK</sequence>
<gene>
    <name evidence="1" type="ORF">NYZ99_03140</name>
</gene>
<keyword evidence="2" id="KW-1185">Reference proteome</keyword>
<dbReference type="EMBL" id="CP104205">
    <property type="protein sequence ID" value="UWX55515.1"/>
    <property type="molecule type" value="Genomic_DNA"/>
</dbReference>
<dbReference type="Proteomes" id="UP001059209">
    <property type="component" value="Chromosome"/>
</dbReference>
<evidence type="ECO:0008006" key="3">
    <source>
        <dbReference type="Google" id="ProtNLM"/>
    </source>
</evidence>
<evidence type="ECO:0000313" key="2">
    <source>
        <dbReference type="Proteomes" id="UP001059209"/>
    </source>
</evidence>
<proteinExistence type="predicted"/>
<evidence type="ECO:0000313" key="1">
    <source>
        <dbReference type="EMBL" id="UWX55515.1"/>
    </source>
</evidence>
<dbReference type="RefSeq" id="WP_260573471.1">
    <property type="nucleotide sequence ID" value="NZ_CP104205.1"/>
</dbReference>
<name>A0ABY5YAQ4_9FLAO</name>